<dbReference type="OrthoDB" id="321773at2157"/>
<dbReference type="Gene3D" id="1.20.1270.110">
    <property type="entry name" value="Uncharacterised protein family UPF0058"/>
    <property type="match status" value="1"/>
</dbReference>
<dbReference type="KEGG" id="hpel:HZS54_09835"/>
<accession>A0A7D5P6A2</accession>
<dbReference type="InterPro" id="IPR002753">
    <property type="entry name" value="UPF0058"/>
</dbReference>
<dbReference type="RefSeq" id="WP_179922356.1">
    <property type="nucleotide sequence ID" value="NZ_CP058909.1"/>
</dbReference>
<gene>
    <name evidence="2" type="ORF">HZS54_09835</name>
</gene>
<dbReference type="AlphaFoldDB" id="A0A7D5P6A2"/>
<sequence length="88" mass="9791">MRKRESLYLHALFVLVRREFEDERDLAAGPFDEYDGTAVGPTAVHRPKAAHERALFALSTELSATAASATDDTERPRPDAEGSNQYAR</sequence>
<feature type="region of interest" description="Disordered" evidence="1">
    <location>
        <begin position="64"/>
        <end position="88"/>
    </location>
</feature>
<organism evidence="2 3">
    <name type="scientific">Halosimplex pelagicum</name>
    <dbReference type="NCBI Taxonomy" id="869886"/>
    <lineage>
        <taxon>Archaea</taxon>
        <taxon>Methanobacteriati</taxon>
        <taxon>Methanobacteriota</taxon>
        <taxon>Stenosarchaea group</taxon>
        <taxon>Halobacteria</taxon>
        <taxon>Halobacteriales</taxon>
        <taxon>Haloarculaceae</taxon>
        <taxon>Halosimplex</taxon>
    </lineage>
</organism>
<dbReference type="Pfam" id="PF01893">
    <property type="entry name" value="UPF0058"/>
    <property type="match status" value="1"/>
</dbReference>
<evidence type="ECO:0000313" key="2">
    <source>
        <dbReference type="EMBL" id="QLH81906.1"/>
    </source>
</evidence>
<name>A0A7D5P6A2_9EURY</name>
<dbReference type="PANTHER" id="PTHR42203:SF2">
    <property type="entry name" value="UPF0058 PROTEIN MJ1205"/>
    <property type="match status" value="1"/>
</dbReference>
<dbReference type="GeneID" id="56082890"/>
<dbReference type="SUPFAM" id="SSF140371">
    <property type="entry name" value="Vng1086c-like"/>
    <property type="match status" value="1"/>
</dbReference>
<proteinExistence type="predicted"/>
<dbReference type="Proteomes" id="UP000509346">
    <property type="component" value="Chromosome"/>
</dbReference>
<evidence type="ECO:0000256" key="1">
    <source>
        <dbReference type="SAM" id="MobiDB-lite"/>
    </source>
</evidence>
<dbReference type="EMBL" id="CP058909">
    <property type="protein sequence ID" value="QLH81906.1"/>
    <property type="molecule type" value="Genomic_DNA"/>
</dbReference>
<protein>
    <submittedName>
        <fullName evidence="2">UPF0058 family protein</fullName>
    </submittedName>
</protein>
<reference evidence="2 3" key="1">
    <citation type="submission" date="2020-07" db="EMBL/GenBank/DDBJ databases">
        <title>Halosimplex litoreum sp. nov. and Halosimplex rubrum sp. nov., isolated from different salt environments.</title>
        <authorList>
            <person name="Cui H."/>
        </authorList>
    </citation>
    <scope>NUCLEOTIDE SEQUENCE [LARGE SCALE GENOMIC DNA]</scope>
    <source>
        <strain evidence="2 3">R2</strain>
    </source>
</reference>
<evidence type="ECO:0000313" key="3">
    <source>
        <dbReference type="Proteomes" id="UP000509346"/>
    </source>
</evidence>
<dbReference type="InterPro" id="IPR036519">
    <property type="entry name" value="UPF0058_sf"/>
</dbReference>
<dbReference type="PANTHER" id="PTHR42203">
    <property type="entry name" value="UPF0058 PROTEIN MJ1205"/>
    <property type="match status" value="1"/>
</dbReference>
<keyword evidence="3" id="KW-1185">Reference proteome</keyword>